<feature type="compositionally biased region" description="Basic and acidic residues" evidence="1">
    <location>
        <begin position="795"/>
        <end position="839"/>
    </location>
</feature>
<evidence type="ECO:0000313" key="2">
    <source>
        <dbReference type="EMBL" id="KAK0134583.1"/>
    </source>
</evidence>
<feature type="region of interest" description="Disordered" evidence="1">
    <location>
        <begin position="795"/>
        <end position="846"/>
    </location>
</feature>
<gene>
    <name evidence="2" type="primary">CCDC191</name>
    <name evidence="2" type="ORF">N1851_029789</name>
</gene>
<dbReference type="EMBL" id="JAOPHQ010005695">
    <property type="protein sequence ID" value="KAK0134583.1"/>
    <property type="molecule type" value="Genomic_DNA"/>
</dbReference>
<feature type="compositionally biased region" description="Basic and acidic residues" evidence="1">
    <location>
        <begin position="331"/>
        <end position="371"/>
    </location>
</feature>
<feature type="region of interest" description="Disordered" evidence="1">
    <location>
        <begin position="555"/>
        <end position="681"/>
    </location>
</feature>
<keyword evidence="3" id="KW-1185">Reference proteome</keyword>
<protein>
    <submittedName>
        <fullName evidence="2">Coiled-coil domain-containing protein 191</fullName>
    </submittedName>
</protein>
<name>A0AA47NRG0_MERPO</name>
<dbReference type="InterPro" id="IPR052270">
    <property type="entry name" value="CACF_protein"/>
</dbReference>
<feature type="region of interest" description="Disordered" evidence="1">
    <location>
        <begin position="420"/>
        <end position="444"/>
    </location>
</feature>
<feature type="region of interest" description="Disordered" evidence="1">
    <location>
        <begin position="324"/>
        <end position="371"/>
    </location>
</feature>
<feature type="compositionally biased region" description="Polar residues" evidence="1">
    <location>
        <begin position="594"/>
        <end position="611"/>
    </location>
</feature>
<comment type="caution">
    <text evidence="2">The sequence shown here is derived from an EMBL/GenBank/DDBJ whole genome shotgun (WGS) entry which is preliminary data.</text>
</comment>
<proteinExistence type="predicted"/>
<dbReference type="PANTHER" id="PTHR22028">
    <property type="entry name" value="SFI1 SPINDLE BODY DOMAIN-CONTAINING PROTEIN-RELATED"/>
    <property type="match status" value="1"/>
</dbReference>
<dbReference type="Proteomes" id="UP001174136">
    <property type="component" value="Unassembled WGS sequence"/>
</dbReference>
<dbReference type="AlphaFoldDB" id="A0AA47NRG0"/>
<dbReference type="PANTHER" id="PTHR22028:SF5">
    <property type="entry name" value="COILED-COIL DOMAIN-CONTAINING PROTEIN 191"/>
    <property type="match status" value="1"/>
</dbReference>
<reference evidence="2" key="1">
    <citation type="journal article" date="2023" name="Front. Mar. Sci.">
        <title>A new Merluccius polli reference genome to investigate the effects of global change in West African waters.</title>
        <authorList>
            <person name="Mateo J.L."/>
            <person name="Blanco-Fernandez C."/>
            <person name="Garcia-Vazquez E."/>
            <person name="Machado-Schiaffino G."/>
        </authorList>
    </citation>
    <scope>NUCLEOTIDE SEQUENCE</scope>
    <source>
        <strain evidence="2">C29</strain>
        <tissue evidence="2">Fin</tissue>
    </source>
</reference>
<evidence type="ECO:0000313" key="3">
    <source>
        <dbReference type="Proteomes" id="UP001174136"/>
    </source>
</evidence>
<evidence type="ECO:0000256" key="1">
    <source>
        <dbReference type="SAM" id="MobiDB-lite"/>
    </source>
</evidence>
<sequence length="1027" mass="118360">MSRHSSRWARVRSTDLRILFLEVASPCQVSPSAMLWYRSGLSAFCRAMNLATVSSIRPPLPHTDTVWTNTANRGTGSRGHGVSSTALCHEDLHTTKQNTSRTNWKCVGANRDVGGRGLTVRRVSWVRWGTAPQRVYSRQPGTSMEVCAALPTSLSTPTRYPPWTTRLKTDHIDEWMKRVEMASEFAASEVFPSRRWTSGATSRVMALQSTTQLQDHDDAYGEAQALLSDWMSSKLRLELELDDEDDPAGSTLQPTVMDYSTFDVSLLPHSPKVESSPFFLMVIQTRTYPELYSHLAEEEEGEAVSSFLQDLMDRELLDPGTAEDLVLDLDQGGRKTRDPSVRENRARRDAERESQRRAREARRGAEEEARRRERAAEARRREEARRQEAMVQKETVRLRRQMEEQRALEQLVRQREREKLDRQKTAVCPPRVGPPVLIQDQHNPPSAEQNQARIHMVNLQRHLSGWYSVVLEQRLRLGRAAALCDWRRSLRAWRAWRALVRDQLATGGDRRRLLRRCFNDWQLWCQTEKGQRELLAQREQTRSKMAALISAASIGRPKGPEAPARVTPMAPAKRIGPPGITEEGKDGHPDGISTVRQNNTDVLTPAPSSGCQGDAPGILPVTRPSQPWQVTRRHATISVGELRQVQQRGGGGEGGRGGGGGGPDKGSRFEHRHAAQQHTIARQKKLLREQQEQILQLQEERGLLETRGTAPQPRPSKAGSPSILTANNPEPPEQRDRGWTSGGRTLARKAANQQQPCPDPVVTAMEERARRRLERKREVEELRRKKEEEKLAQIKAAEEERRREEEEARRGEAQRRKEERMLQREREEEKRQRLRREQELQTTACHHHHRSLLLRRGLAPWQHLLHLKRGNEQLAVNHHRGRVLLTCLRAWKHWARDSLSEKRAAADQLNRHLLLRQSLARWQRLVEQRAVLEERAQGFHRARVQRRVLHALLDHLTREKMLEWDRLELAQQHSNRRALWRCLLVWRRYPSLQREEREKEARREQLRRRVAEVLPDFRNSPLGPSPF</sequence>
<organism evidence="2 3">
    <name type="scientific">Merluccius polli</name>
    <name type="common">Benguela hake</name>
    <name type="synonym">Merluccius cadenati</name>
    <dbReference type="NCBI Taxonomy" id="89951"/>
    <lineage>
        <taxon>Eukaryota</taxon>
        <taxon>Metazoa</taxon>
        <taxon>Chordata</taxon>
        <taxon>Craniata</taxon>
        <taxon>Vertebrata</taxon>
        <taxon>Euteleostomi</taxon>
        <taxon>Actinopterygii</taxon>
        <taxon>Neopterygii</taxon>
        <taxon>Teleostei</taxon>
        <taxon>Neoteleostei</taxon>
        <taxon>Acanthomorphata</taxon>
        <taxon>Zeiogadaria</taxon>
        <taxon>Gadariae</taxon>
        <taxon>Gadiformes</taxon>
        <taxon>Gadoidei</taxon>
        <taxon>Merlucciidae</taxon>
        <taxon>Merluccius</taxon>
    </lineage>
</organism>
<accession>A0AA47NRG0</accession>
<feature type="region of interest" description="Disordered" evidence="1">
    <location>
        <begin position="700"/>
        <end position="741"/>
    </location>
</feature>
<feature type="compositionally biased region" description="Gly residues" evidence="1">
    <location>
        <begin position="648"/>
        <end position="664"/>
    </location>
</feature>